<dbReference type="Proteomes" id="UP000323136">
    <property type="component" value="Unassembled WGS sequence"/>
</dbReference>
<comment type="similarity">
    <text evidence="1">Belongs to the sigma-70 factor family. ECF subfamily.</text>
</comment>
<reference evidence="7 8" key="1">
    <citation type="submission" date="2019-07" db="EMBL/GenBank/DDBJ databases">
        <title>Genomic Encyclopedia of Type Strains, Phase IV (KMG-IV): sequencing the most valuable type-strain genomes for metagenomic binning, comparative biology and taxonomic classification.</title>
        <authorList>
            <person name="Goeker M."/>
        </authorList>
    </citation>
    <scope>NUCLEOTIDE SEQUENCE [LARGE SCALE GENOMIC DNA]</scope>
    <source>
        <strain evidence="7 8">DSM 18961</strain>
    </source>
</reference>
<dbReference type="InterPro" id="IPR007627">
    <property type="entry name" value="RNA_pol_sigma70_r2"/>
</dbReference>
<feature type="domain" description="RNA polymerase sigma-70 region 2" evidence="5">
    <location>
        <begin position="9"/>
        <end position="71"/>
    </location>
</feature>
<gene>
    <name evidence="7" type="ORF">C7447_10378</name>
</gene>
<dbReference type="GO" id="GO:0003677">
    <property type="term" value="F:DNA binding"/>
    <property type="evidence" value="ECO:0007669"/>
    <property type="project" value="InterPro"/>
</dbReference>
<dbReference type="EMBL" id="VNIA01000003">
    <property type="protein sequence ID" value="TYP97912.1"/>
    <property type="molecule type" value="Genomic_DNA"/>
</dbReference>
<dbReference type="Gene3D" id="1.10.1740.10">
    <property type="match status" value="1"/>
</dbReference>
<dbReference type="PANTHER" id="PTHR43133:SF62">
    <property type="entry name" value="RNA POLYMERASE SIGMA FACTOR SIGZ"/>
    <property type="match status" value="1"/>
</dbReference>
<dbReference type="Pfam" id="PF08281">
    <property type="entry name" value="Sigma70_r4_2"/>
    <property type="match status" value="1"/>
</dbReference>
<feature type="domain" description="RNA polymerase sigma factor 70 region 4 type 2" evidence="6">
    <location>
        <begin position="95"/>
        <end position="146"/>
    </location>
</feature>
<dbReference type="OrthoDB" id="9795666at2"/>
<comment type="caution">
    <text evidence="7">The sequence shown here is derived from an EMBL/GenBank/DDBJ whole genome shotgun (WGS) entry which is preliminary data.</text>
</comment>
<dbReference type="InterPro" id="IPR013325">
    <property type="entry name" value="RNA_pol_sigma_r2"/>
</dbReference>
<dbReference type="Pfam" id="PF04542">
    <property type="entry name" value="Sigma70_r2"/>
    <property type="match status" value="1"/>
</dbReference>
<name>A0A5S5DSS2_9FLAO</name>
<evidence type="ECO:0000313" key="7">
    <source>
        <dbReference type="EMBL" id="TYP97912.1"/>
    </source>
</evidence>
<dbReference type="InterPro" id="IPR014284">
    <property type="entry name" value="RNA_pol_sigma-70_dom"/>
</dbReference>
<evidence type="ECO:0000259" key="5">
    <source>
        <dbReference type="Pfam" id="PF04542"/>
    </source>
</evidence>
<dbReference type="CDD" id="cd06171">
    <property type="entry name" value="Sigma70_r4"/>
    <property type="match status" value="1"/>
</dbReference>
<keyword evidence="2" id="KW-0805">Transcription regulation</keyword>
<dbReference type="NCBIfam" id="TIGR02937">
    <property type="entry name" value="sigma70-ECF"/>
    <property type="match status" value="1"/>
</dbReference>
<evidence type="ECO:0000256" key="2">
    <source>
        <dbReference type="ARBA" id="ARBA00023015"/>
    </source>
</evidence>
<dbReference type="SUPFAM" id="SSF88946">
    <property type="entry name" value="Sigma2 domain of RNA polymerase sigma factors"/>
    <property type="match status" value="1"/>
</dbReference>
<dbReference type="PANTHER" id="PTHR43133">
    <property type="entry name" value="RNA POLYMERASE ECF-TYPE SIGMA FACTO"/>
    <property type="match status" value="1"/>
</dbReference>
<evidence type="ECO:0000259" key="6">
    <source>
        <dbReference type="Pfam" id="PF08281"/>
    </source>
</evidence>
<dbReference type="InterPro" id="IPR036388">
    <property type="entry name" value="WH-like_DNA-bd_sf"/>
</dbReference>
<protein>
    <submittedName>
        <fullName evidence="7">RNA polymerase sigma (SigZ) subunit</fullName>
    </submittedName>
</protein>
<evidence type="ECO:0000256" key="4">
    <source>
        <dbReference type="ARBA" id="ARBA00023163"/>
    </source>
</evidence>
<dbReference type="AlphaFoldDB" id="A0A5S5DSS2"/>
<dbReference type="InterPro" id="IPR013324">
    <property type="entry name" value="RNA_pol_sigma_r3/r4-like"/>
</dbReference>
<keyword evidence="3" id="KW-0731">Sigma factor</keyword>
<dbReference type="InterPro" id="IPR039425">
    <property type="entry name" value="RNA_pol_sigma-70-like"/>
</dbReference>
<accession>A0A5S5DSS2</accession>
<evidence type="ECO:0000256" key="3">
    <source>
        <dbReference type="ARBA" id="ARBA00023082"/>
    </source>
</evidence>
<dbReference type="RefSeq" id="WP_148870259.1">
    <property type="nucleotide sequence ID" value="NZ_VNIA01000003.1"/>
</dbReference>
<dbReference type="GO" id="GO:0006352">
    <property type="term" value="P:DNA-templated transcription initiation"/>
    <property type="evidence" value="ECO:0007669"/>
    <property type="project" value="InterPro"/>
</dbReference>
<proteinExistence type="inferred from homology"/>
<keyword evidence="4" id="KW-0804">Transcription</keyword>
<evidence type="ECO:0000313" key="8">
    <source>
        <dbReference type="Proteomes" id="UP000323136"/>
    </source>
</evidence>
<dbReference type="InterPro" id="IPR013249">
    <property type="entry name" value="RNA_pol_sigma70_r4_t2"/>
</dbReference>
<sequence>MTTQKVWIKYAKDLKQFIISKVKDTTIADDILQESFIKIHMKLHTLKDITKLKPWAFTIARNSILDYFKTTNQTFEITNFKNEIQLLENTHTQKDCLRGILQNLPEKYRTPIFLSDIKGLKQEQVAKQLNLPLPTVKSQIQRGRKLITEGFMNCCGFTLNENGKLIGEIQEKENCKVCN</sequence>
<keyword evidence="8" id="KW-1185">Reference proteome</keyword>
<dbReference type="Gene3D" id="1.10.10.10">
    <property type="entry name" value="Winged helix-like DNA-binding domain superfamily/Winged helix DNA-binding domain"/>
    <property type="match status" value="1"/>
</dbReference>
<dbReference type="SUPFAM" id="SSF88659">
    <property type="entry name" value="Sigma3 and sigma4 domains of RNA polymerase sigma factors"/>
    <property type="match status" value="1"/>
</dbReference>
<dbReference type="GO" id="GO:0016987">
    <property type="term" value="F:sigma factor activity"/>
    <property type="evidence" value="ECO:0007669"/>
    <property type="project" value="UniProtKB-KW"/>
</dbReference>
<evidence type="ECO:0000256" key="1">
    <source>
        <dbReference type="ARBA" id="ARBA00010641"/>
    </source>
</evidence>
<organism evidence="7 8">
    <name type="scientific">Tenacibaculum adriaticum</name>
    <dbReference type="NCBI Taxonomy" id="413713"/>
    <lineage>
        <taxon>Bacteria</taxon>
        <taxon>Pseudomonadati</taxon>
        <taxon>Bacteroidota</taxon>
        <taxon>Flavobacteriia</taxon>
        <taxon>Flavobacteriales</taxon>
        <taxon>Flavobacteriaceae</taxon>
        <taxon>Tenacibaculum</taxon>
    </lineage>
</organism>